<feature type="domain" description="N-acetyltransferase" evidence="1">
    <location>
        <begin position="115"/>
        <end position="254"/>
    </location>
</feature>
<proteinExistence type="predicted"/>
<gene>
    <name evidence="2" type="ORF">J2S19_000904</name>
</gene>
<protein>
    <submittedName>
        <fullName evidence="2">GNAT superfamily N-acetyltransferase</fullName>
    </submittedName>
</protein>
<dbReference type="EMBL" id="JAUSUD010000003">
    <property type="protein sequence ID" value="MDQ0229652.1"/>
    <property type="molecule type" value="Genomic_DNA"/>
</dbReference>
<accession>A0ABT9ZBQ2</accession>
<organism evidence="2 3">
    <name type="scientific">Metabacillus malikii</name>
    <dbReference type="NCBI Taxonomy" id="1504265"/>
    <lineage>
        <taxon>Bacteria</taxon>
        <taxon>Bacillati</taxon>
        <taxon>Bacillota</taxon>
        <taxon>Bacilli</taxon>
        <taxon>Bacillales</taxon>
        <taxon>Bacillaceae</taxon>
        <taxon>Metabacillus</taxon>
    </lineage>
</organism>
<reference evidence="2 3" key="1">
    <citation type="submission" date="2023-07" db="EMBL/GenBank/DDBJ databases">
        <title>Genomic Encyclopedia of Type Strains, Phase IV (KMG-IV): sequencing the most valuable type-strain genomes for metagenomic binning, comparative biology and taxonomic classification.</title>
        <authorList>
            <person name="Goeker M."/>
        </authorList>
    </citation>
    <scope>NUCLEOTIDE SEQUENCE [LARGE SCALE GENOMIC DNA]</scope>
    <source>
        <strain evidence="2 3">DSM 29005</strain>
    </source>
</reference>
<evidence type="ECO:0000259" key="1">
    <source>
        <dbReference type="PROSITE" id="PS51186"/>
    </source>
</evidence>
<dbReference type="InterPro" id="IPR000182">
    <property type="entry name" value="GNAT_dom"/>
</dbReference>
<evidence type="ECO:0000313" key="3">
    <source>
        <dbReference type="Proteomes" id="UP001234495"/>
    </source>
</evidence>
<sequence length="260" mass="29925">MLEKFEQLDRAYVSSFANIVDTDWGYLAYNEHQPDYYDANHAYISTFNQSHHEVIEEVSRFYQEKQLTPRFYLTLNKGYEEFLAALKEDGFQYEEFMSPLQLWETKVAVEVHPAVTIEEVTTEAAKQNAIAIECQIDELGGEIREQAFEAEYAHPAYTHYLLSYNGIPCSTACIFQHHHDARLESVATLKEFRGKGLIGQLITHMQHVVTERGIERFWVAPINEQVEKVYKKSGFNTVAIFKTGHAFLGGKSIKDIQNGQ</sequence>
<evidence type="ECO:0000313" key="2">
    <source>
        <dbReference type="EMBL" id="MDQ0229652.1"/>
    </source>
</evidence>
<dbReference type="Proteomes" id="UP001234495">
    <property type="component" value="Unassembled WGS sequence"/>
</dbReference>
<dbReference type="InterPro" id="IPR016181">
    <property type="entry name" value="Acyl_CoA_acyltransferase"/>
</dbReference>
<comment type="caution">
    <text evidence="2">The sequence shown here is derived from an EMBL/GenBank/DDBJ whole genome shotgun (WGS) entry which is preliminary data.</text>
</comment>
<dbReference type="Gene3D" id="3.40.630.30">
    <property type="match status" value="1"/>
</dbReference>
<keyword evidence="3" id="KW-1185">Reference proteome</keyword>
<dbReference type="RefSeq" id="WP_307337749.1">
    <property type="nucleotide sequence ID" value="NZ_JAUSUD010000003.1"/>
</dbReference>
<dbReference type="Pfam" id="PF00583">
    <property type="entry name" value="Acetyltransf_1"/>
    <property type="match status" value="1"/>
</dbReference>
<name>A0ABT9ZBQ2_9BACI</name>
<dbReference type="CDD" id="cd04301">
    <property type="entry name" value="NAT_SF"/>
    <property type="match status" value="1"/>
</dbReference>
<dbReference type="SUPFAM" id="SSF55729">
    <property type="entry name" value="Acyl-CoA N-acyltransferases (Nat)"/>
    <property type="match status" value="1"/>
</dbReference>
<dbReference type="PROSITE" id="PS51186">
    <property type="entry name" value="GNAT"/>
    <property type="match status" value="1"/>
</dbReference>